<dbReference type="AlphaFoldDB" id="A0A7S4CXF6"/>
<organism evidence="2">
    <name type="scientific">Eutreptiella gymnastica</name>
    <dbReference type="NCBI Taxonomy" id="73025"/>
    <lineage>
        <taxon>Eukaryota</taxon>
        <taxon>Discoba</taxon>
        <taxon>Euglenozoa</taxon>
        <taxon>Euglenida</taxon>
        <taxon>Spirocuta</taxon>
        <taxon>Euglenophyceae</taxon>
        <taxon>Eutreptiales</taxon>
        <taxon>Eutreptiaceae</taxon>
        <taxon>Eutreptiella</taxon>
    </lineage>
</organism>
<evidence type="ECO:0000256" key="1">
    <source>
        <dbReference type="SAM" id="MobiDB-lite"/>
    </source>
</evidence>
<reference evidence="2" key="1">
    <citation type="submission" date="2021-01" db="EMBL/GenBank/DDBJ databases">
        <authorList>
            <person name="Corre E."/>
            <person name="Pelletier E."/>
            <person name="Niang G."/>
            <person name="Scheremetjew M."/>
            <person name="Finn R."/>
            <person name="Kale V."/>
            <person name="Holt S."/>
            <person name="Cochrane G."/>
            <person name="Meng A."/>
            <person name="Brown T."/>
            <person name="Cohen L."/>
        </authorList>
    </citation>
    <scope>NUCLEOTIDE SEQUENCE</scope>
    <source>
        <strain evidence="2">CCMP1594</strain>
    </source>
</reference>
<evidence type="ECO:0000313" key="2">
    <source>
        <dbReference type="EMBL" id="CAE0809502.1"/>
    </source>
</evidence>
<feature type="region of interest" description="Disordered" evidence="1">
    <location>
        <begin position="1"/>
        <end position="28"/>
    </location>
</feature>
<gene>
    <name evidence="2" type="ORF">EGYM00163_LOCUS20634</name>
</gene>
<dbReference type="EMBL" id="HBJA01058319">
    <property type="protein sequence ID" value="CAE0809502.1"/>
    <property type="molecule type" value="Transcribed_RNA"/>
</dbReference>
<feature type="region of interest" description="Disordered" evidence="1">
    <location>
        <begin position="48"/>
        <end position="71"/>
    </location>
</feature>
<protein>
    <submittedName>
        <fullName evidence="2">Uncharacterized protein</fullName>
    </submittedName>
</protein>
<sequence>MACSRGGWAPGRPQPTHPHQNFSPAKKSNLLKEPEIRDQFQVHKLDLAPPASGAGVANEQWPHPPSASRGPAAFGLAVQGRAVDRAGCPFGTADSGDTPQ</sequence>
<name>A0A7S4CXF6_9EUGL</name>
<accession>A0A7S4CXF6</accession>
<proteinExistence type="predicted"/>